<dbReference type="AlphaFoldDB" id="A0A7T5JNN1"/>
<keyword evidence="5" id="KW-1185">Reference proteome</keyword>
<evidence type="ECO:0000313" key="3">
    <source>
        <dbReference type="EMBL" id="QUO41378.1"/>
    </source>
</evidence>
<dbReference type="InterPro" id="IPR019546">
    <property type="entry name" value="TAT_signal_bac_arc"/>
</dbReference>
<dbReference type="EMBL" id="CP066308">
    <property type="protein sequence ID" value="QQE74296.1"/>
    <property type="molecule type" value="Genomic_DNA"/>
</dbReference>
<evidence type="ECO:0000256" key="1">
    <source>
        <dbReference type="SAM" id="Phobius"/>
    </source>
</evidence>
<dbReference type="InterPro" id="IPR027056">
    <property type="entry name" value="Gluconate_2DH_su3"/>
</dbReference>
<dbReference type="NCBIfam" id="TIGR01409">
    <property type="entry name" value="TAT_signal_seq"/>
    <property type="match status" value="1"/>
</dbReference>
<proteinExistence type="predicted"/>
<name>A0A7T5JNN1_9BACL</name>
<dbReference type="Proteomes" id="UP000677234">
    <property type="component" value="Chromosome"/>
</dbReference>
<evidence type="ECO:0000313" key="5">
    <source>
        <dbReference type="Proteomes" id="UP000677234"/>
    </source>
</evidence>
<evidence type="ECO:0000313" key="4">
    <source>
        <dbReference type="Proteomes" id="UP000595847"/>
    </source>
</evidence>
<reference evidence="2 4" key="1">
    <citation type="submission" date="2020-12" db="EMBL/GenBank/DDBJ databases">
        <title>strain FJAT-54423T represents a novel species of the genus Brevibacillus.</title>
        <authorList>
            <person name="Tang R."/>
        </authorList>
    </citation>
    <scope>NUCLEOTIDE SEQUENCE [LARGE SCALE GENOMIC DNA]</scope>
    <source>
        <strain evidence="2 4">FJAT-54423</strain>
    </source>
</reference>
<dbReference type="InterPro" id="IPR006311">
    <property type="entry name" value="TAT_signal"/>
</dbReference>
<dbReference type="RefSeq" id="WP_198827877.1">
    <property type="nucleotide sequence ID" value="NZ_CP066308.1"/>
</dbReference>
<dbReference type="Proteomes" id="UP000595847">
    <property type="component" value="Chromosome"/>
</dbReference>
<dbReference type="KEGG" id="bcop:JD108_21135"/>
<keyword evidence="1" id="KW-1133">Transmembrane helix</keyword>
<keyword evidence="1" id="KW-0472">Membrane</keyword>
<dbReference type="Pfam" id="PF13618">
    <property type="entry name" value="Gluconate_2-dh3"/>
    <property type="match status" value="1"/>
</dbReference>
<dbReference type="PROSITE" id="PS51318">
    <property type="entry name" value="TAT"/>
    <property type="match status" value="1"/>
</dbReference>
<sequence length="246" mass="27538">MAQTDERQEQAVSRRKFLKNSGLVLGGLVIGGVAGSLLKTQGPPVPQAAPAAPDFNQALMYFTPEQFRVVDAATERIFPEDENGPGARALGAAYFIDHQLSGDWGFNARDYMQGPFFPGEATQGYQGRLKRREIFDIGIQEMNNYSTSKFGKRFYELEADQQDAVLKAFETNEVKLTTISASGFFQMLRASTLEGIYADPLYGGNKNMDGWRLKRYPGNQMAYTQVIEQDQFVKMDPKSLRDHQHG</sequence>
<keyword evidence="1" id="KW-0812">Transmembrane</keyword>
<dbReference type="EMBL" id="CP073708">
    <property type="protein sequence ID" value="QUO41378.1"/>
    <property type="molecule type" value="Genomic_DNA"/>
</dbReference>
<organism evidence="2 4">
    <name type="scientific">Brevibacillus composti</name>
    <dbReference type="NCBI Taxonomy" id="2796470"/>
    <lineage>
        <taxon>Bacteria</taxon>
        <taxon>Bacillati</taxon>
        <taxon>Bacillota</taxon>
        <taxon>Bacilli</taxon>
        <taxon>Bacillales</taxon>
        <taxon>Paenibacillaceae</taxon>
        <taxon>Brevibacillus</taxon>
    </lineage>
</organism>
<feature type="transmembrane region" description="Helical" evidence="1">
    <location>
        <begin position="21"/>
        <end position="38"/>
    </location>
</feature>
<protein>
    <submittedName>
        <fullName evidence="2">Gluconate 2-dehydrogenase subunit 3 family protein</fullName>
    </submittedName>
</protein>
<accession>A0A7T5JNN1</accession>
<evidence type="ECO:0000313" key="2">
    <source>
        <dbReference type="EMBL" id="QQE74296.1"/>
    </source>
</evidence>
<reference evidence="3" key="2">
    <citation type="submission" date="2021-04" db="EMBL/GenBank/DDBJ databases">
        <title>Brevibacillus composti FJAT-54423, complete genome.</title>
        <authorList>
            <person name="Tang R."/>
        </authorList>
    </citation>
    <scope>NUCLEOTIDE SEQUENCE</scope>
    <source>
        <strain evidence="3">FJAT-54424</strain>
    </source>
</reference>
<gene>
    <name evidence="2" type="ORF">JD108_21135</name>
    <name evidence="3" type="ORF">KDJ56_21070</name>
</gene>